<keyword evidence="9" id="KW-0812">Transmembrane</keyword>
<dbReference type="Pfam" id="PF00501">
    <property type="entry name" value="AMP-binding"/>
    <property type="match status" value="1"/>
</dbReference>
<evidence type="ECO:0000259" key="20">
    <source>
        <dbReference type="Pfam" id="PF00501"/>
    </source>
</evidence>
<evidence type="ECO:0000256" key="3">
    <source>
        <dbReference type="ARBA" id="ARBA00004651"/>
    </source>
</evidence>
<feature type="domain" description="AMP-dependent synthetase/ligase" evidence="20">
    <location>
        <begin position="57"/>
        <end position="389"/>
    </location>
</feature>
<comment type="subcellular location">
    <subcellularLocation>
        <location evidence="3">Cell membrane</location>
        <topology evidence="3">Multi-pass membrane protein</topology>
    </subcellularLocation>
    <subcellularLocation>
        <location evidence="1">Lipid droplet</location>
    </subcellularLocation>
    <subcellularLocation>
        <location evidence="2">Peroxisome membrane</location>
        <topology evidence="2">Multi-pass membrane protein</topology>
    </subcellularLocation>
</comment>
<evidence type="ECO:0000256" key="7">
    <source>
        <dbReference type="ARBA" id="ARBA00022598"/>
    </source>
</evidence>
<dbReference type="FunFam" id="3.40.50.12780:FF:000019">
    <property type="entry name" value="Long-chain fatty acid transporter"/>
    <property type="match status" value="1"/>
</dbReference>
<dbReference type="GO" id="GO:0004467">
    <property type="term" value="F:long-chain fatty acid-CoA ligase activity"/>
    <property type="evidence" value="ECO:0007669"/>
    <property type="project" value="TreeGrafter"/>
</dbReference>
<dbReference type="RefSeq" id="XP_025360566.1">
    <property type="nucleotide sequence ID" value="XM_025506671.1"/>
</dbReference>
<keyword evidence="14" id="KW-0472">Membrane</keyword>
<evidence type="ECO:0000256" key="11">
    <source>
        <dbReference type="ARBA" id="ARBA00022840"/>
    </source>
</evidence>
<keyword evidence="8" id="KW-0551">Lipid droplet</keyword>
<evidence type="ECO:0000313" key="22">
    <source>
        <dbReference type="Proteomes" id="UP000245884"/>
    </source>
</evidence>
<dbReference type="PROSITE" id="PS00455">
    <property type="entry name" value="AMP_BINDING"/>
    <property type="match status" value="1"/>
</dbReference>
<evidence type="ECO:0000313" key="21">
    <source>
        <dbReference type="EMBL" id="PWN25954.1"/>
    </source>
</evidence>
<evidence type="ECO:0000256" key="16">
    <source>
        <dbReference type="ARBA" id="ARBA00051585"/>
    </source>
</evidence>
<evidence type="ECO:0000256" key="6">
    <source>
        <dbReference type="ARBA" id="ARBA00022475"/>
    </source>
</evidence>
<sequence>MSLTPAMKALGGLATWAYLDAKYGLRSDSRLGRAAARGNLTHRLNSWKGKISLYERFAARVQSTPDNVAYVYEGQTWTWSQIQKDVFRVANYLLSLGLKPGDRIALVSGNSVAFVTIWLACMSINVAPAFINHGLTGQGLEHCIKVSRGQVVLYEPGFEENIAAIQSQLQGSNVRQYVCIEDGIPLSTGEKSGSGASGSIQNSVTLSLPQLRASSPSPKPIDPTYRKDVTEKTPACLIYTSGTTGLPKAALCSHGRIGFALVIFGTVNNFKTSDRIYTPMPLYHSSAAFLCIATAWPAGSTVIIGRRFSASRYWDEVRKYDATVVQYIGEIARYLLAVPPSPLDKQHRVRMAYGNGMRPDVWTKFRERYGVKEVSEFYASSEGNGALINYNTGPFGAGAIGRFGPVARRARPDFKIARVDAITEDIYRDPKTGFCVECEPEESGEFLMVIDSSKPSGDFQGYADNPEATQKKILSDVFKKGDRWFRSGDLMKRDADGFFWFQDRLGDTFRWRGENVSTAEVAQALGQVIGEANVYGVEVPGSDGRAGCAAIPSDVVFDPAHLAAHARKTLPKYAVPFFLRIVPTMEQTGTVKHLKVALRKEGIDHSMVKGDAIWWLPPNAEAYRPFLPQDLQELAAGRVKL</sequence>
<evidence type="ECO:0000256" key="12">
    <source>
        <dbReference type="ARBA" id="ARBA00022989"/>
    </source>
</evidence>
<dbReference type="Proteomes" id="UP000245884">
    <property type="component" value="Unassembled WGS sequence"/>
</dbReference>
<reference evidence="21 22" key="1">
    <citation type="journal article" date="2018" name="Mol. Biol. Evol.">
        <title>Broad Genomic Sampling Reveals a Smut Pathogenic Ancestry of the Fungal Clade Ustilaginomycotina.</title>
        <authorList>
            <person name="Kijpornyongpan T."/>
            <person name="Mondo S.J."/>
            <person name="Barry K."/>
            <person name="Sandor L."/>
            <person name="Lee J."/>
            <person name="Lipzen A."/>
            <person name="Pangilinan J."/>
            <person name="LaButti K."/>
            <person name="Hainaut M."/>
            <person name="Henrissat B."/>
            <person name="Grigoriev I.V."/>
            <person name="Spatafora J.W."/>
            <person name="Aime M.C."/>
        </authorList>
    </citation>
    <scope>NUCLEOTIDE SEQUENCE [LARGE SCALE GENOMIC DNA]</scope>
    <source>
        <strain evidence="21 22">MCA 5214</strain>
    </source>
</reference>
<organism evidence="21 22">
    <name type="scientific">Jaminaea rosea</name>
    <dbReference type="NCBI Taxonomy" id="1569628"/>
    <lineage>
        <taxon>Eukaryota</taxon>
        <taxon>Fungi</taxon>
        <taxon>Dikarya</taxon>
        <taxon>Basidiomycota</taxon>
        <taxon>Ustilaginomycotina</taxon>
        <taxon>Exobasidiomycetes</taxon>
        <taxon>Microstromatales</taxon>
        <taxon>Microstromatales incertae sedis</taxon>
        <taxon>Jaminaea</taxon>
    </lineage>
</organism>
<name>A0A316ULY2_9BASI</name>
<dbReference type="InterPro" id="IPR020845">
    <property type="entry name" value="AMP-binding_CS"/>
</dbReference>
<comment type="function">
    <text evidence="17">Acyl-CoA synthetase required for both the import of long chain fatty acids (LCFAs) (C14-C18) and the activation very long chain fatty acids (VLCFAs) (C20-C26) by esterification of the fatty acids into metabolically active CoA-thioesters for subsequent degradation or incorporation into phospholipids. The transport and fatty acyl-CoA synthetase activities are genetically separable and are thus independent activities. Esterifies VLCFAs in the peroxisome matrix. The VLCFAs are actively transported into peroxisomes by a PXA1-PXA2 heterodimeric transporter in the peroxisomal membrane.</text>
</comment>
<keyword evidence="12" id="KW-1133">Transmembrane helix</keyword>
<evidence type="ECO:0000256" key="14">
    <source>
        <dbReference type="ARBA" id="ARBA00023136"/>
    </source>
</evidence>
<evidence type="ECO:0000256" key="4">
    <source>
        <dbReference type="ARBA" id="ARBA00006432"/>
    </source>
</evidence>
<dbReference type="Gene3D" id="3.30.300.30">
    <property type="match status" value="1"/>
</dbReference>
<dbReference type="GO" id="GO:0044539">
    <property type="term" value="P:long-chain fatty acid import into cell"/>
    <property type="evidence" value="ECO:0007669"/>
    <property type="project" value="TreeGrafter"/>
</dbReference>
<dbReference type="GO" id="GO:0005778">
    <property type="term" value="C:peroxisomal membrane"/>
    <property type="evidence" value="ECO:0007669"/>
    <property type="project" value="UniProtKB-SubCell"/>
</dbReference>
<comment type="similarity">
    <text evidence="4">Belongs to the ATP-dependent AMP-binding enzyme family.</text>
</comment>
<evidence type="ECO:0000256" key="10">
    <source>
        <dbReference type="ARBA" id="ARBA00022741"/>
    </source>
</evidence>
<keyword evidence="13" id="KW-0445">Lipid transport</keyword>
<keyword evidence="7" id="KW-0436">Ligase</keyword>
<gene>
    <name evidence="21" type="ORF">BDZ90DRAFT_233552</name>
</gene>
<dbReference type="GO" id="GO:0005524">
    <property type="term" value="F:ATP binding"/>
    <property type="evidence" value="ECO:0007669"/>
    <property type="project" value="UniProtKB-KW"/>
</dbReference>
<keyword evidence="15" id="KW-0576">Peroxisome</keyword>
<evidence type="ECO:0000256" key="15">
    <source>
        <dbReference type="ARBA" id="ARBA00023140"/>
    </source>
</evidence>
<keyword evidence="22" id="KW-1185">Reference proteome</keyword>
<dbReference type="OrthoDB" id="288590at2759"/>
<dbReference type="EMBL" id="KZ819673">
    <property type="protein sequence ID" value="PWN25954.1"/>
    <property type="molecule type" value="Genomic_DNA"/>
</dbReference>
<dbReference type="InterPro" id="IPR042099">
    <property type="entry name" value="ANL_N_sf"/>
</dbReference>
<accession>A0A316ULY2</accession>
<dbReference type="GeneID" id="37028494"/>
<dbReference type="PANTHER" id="PTHR43107">
    <property type="entry name" value="LONG-CHAIN FATTY ACID TRANSPORT PROTEIN"/>
    <property type="match status" value="1"/>
</dbReference>
<proteinExistence type="inferred from homology"/>
<evidence type="ECO:0000256" key="2">
    <source>
        <dbReference type="ARBA" id="ARBA00004585"/>
    </source>
</evidence>
<dbReference type="InterPro" id="IPR045851">
    <property type="entry name" value="AMP-bd_C_sf"/>
</dbReference>
<evidence type="ECO:0000256" key="8">
    <source>
        <dbReference type="ARBA" id="ARBA00022677"/>
    </source>
</evidence>
<dbReference type="InterPro" id="IPR000873">
    <property type="entry name" value="AMP-dep_synth/lig_dom"/>
</dbReference>
<dbReference type="SUPFAM" id="SSF56801">
    <property type="entry name" value="Acetyl-CoA synthetase-like"/>
    <property type="match status" value="1"/>
</dbReference>
<keyword evidence="6" id="KW-1003">Cell membrane</keyword>
<evidence type="ECO:0000256" key="17">
    <source>
        <dbReference type="ARBA" id="ARBA00060276"/>
    </source>
</evidence>
<keyword evidence="10" id="KW-0547">Nucleotide-binding</keyword>
<evidence type="ECO:0000256" key="9">
    <source>
        <dbReference type="ARBA" id="ARBA00022692"/>
    </source>
</evidence>
<dbReference type="AlphaFoldDB" id="A0A316ULY2"/>
<keyword evidence="5" id="KW-0813">Transport</keyword>
<protein>
    <recommendedName>
        <fullName evidence="18">Very long-chain fatty acid transport protein</fullName>
    </recommendedName>
    <alternativeName>
        <fullName evidence="19">Very-long-chain acyl-CoA synthetase</fullName>
    </alternativeName>
</protein>
<dbReference type="GO" id="GO:0005324">
    <property type="term" value="F:long-chain fatty acid transmembrane transporter activity"/>
    <property type="evidence" value="ECO:0007669"/>
    <property type="project" value="TreeGrafter"/>
</dbReference>
<dbReference type="GO" id="GO:0005811">
    <property type="term" value="C:lipid droplet"/>
    <property type="evidence" value="ECO:0007669"/>
    <property type="project" value="UniProtKB-SubCell"/>
</dbReference>
<evidence type="ECO:0000256" key="18">
    <source>
        <dbReference type="ARBA" id="ARBA00068795"/>
    </source>
</evidence>
<evidence type="ECO:0000256" key="19">
    <source>
        <dbReference type="ARBA" id="ARBA00078285"/>
    </source>
</evidence>
<comment type="catalytic activity">
    <reaction evidence="16">
        <text>a very long-chain fatty acid + ATP + CoA = a very long-chain fatty acyl-CoA + AMP + diphosphate</text>
        <dbReference type="Rhea" id="RHEA:54536"/>
        <dbReference type="ChEBI" id="CHEBI:30616"/>
        <dbReference type="ChEBI" id="CHEBI:33019"/>
        <dbReference type="ChEBI" id="CHEBI:57287"/>
        <dbReference type="ChEBI" id="CHEBI:58950"/>
        <dbReference type="ChEBI" id="CHEBI:138261"/>
        <dbReference type="ChEBI" id="CHEBI:456215"/>
    </reaction>
</comment>
<dbReference type="GO" id="GO:0009898">
    <property type="term" value="C:cytoplasmic side of plasma membrane"/>
    <property type="evidence" value="ECO:0007669"/>
    <property type="project" value="TreeGrafter"/>
</dbReference>
<evidence type="ECO:0000256" key="13">
    <source>
        <dbReference type="ARBA" id="ARBA00023055"/>
    </source>
</evidence>
<keyword evidence="11" id="KW-0067">ATP-binding</keyword>
<evidence type="ECO:0000256" key="5">
    <source>
        <dbReference type="ARBA" id="ARBA00022448"/>
    </source>
</evidence>
<dbReference type="PANTHER" id="PTHR43107:SF15">
    <property type="entry name" value="FATTY ACID TRANSPORT PROTEIN 3, ISOFORM A"/>
    <property type="match status" value="1"/>
</dbReference>
<evidence type="ECO:0000256" key="1">
    <source>
        <dbReference type="ARBA" id="ARBA00004502"/>
    </source>
</evidence>
<dbReference type="STRING" id="1569628.A0A316ULY2"/>
<dbReference type="Gene3D" id="3.40.50.12780">
    <property type="entry name" value="N-terminal domain of ligase-like"/>
    <property type="match status" value="1"/>
</dbReference>